<dbReference type="Proteomes" id="UP000320513">
    <property type="component" value="Unassembled WGS sequence"/>
</dbReference>
<sequence length="112" mass="12583">MGAGFKENERPHVVEALSTLAPHLGRWNPDDVVVDVSLQDRGGKEQRVTLRTSLPGFPPLVAVADNPDVTHALGEAKHELIRQIEHQKAEREPMHNRRLRNNTVRHPKTPTP</sequence>
<keyword evidence="3" id="KW-1185">Reference proteome</keyword>
<feature type="compositionally biased region" description="Basic and acidic residues" evidence="1">
    <location>
        <begin position="86"/>
        <end position="95"/>
    </location>
</feature>
<dbReference type="InterPro" id="IPR036567">
    <property type="entry name" value="RHF-like"/>
</dbReference>
<dbReference type="AlphaFoldDB" id="A0A557XX26"/>
<feature type="compositionally biased region" description="Basic residues" evidence="1">
    <location>
        <begin position="96"/>
        <end position="112"/>
    </location>
</feature>
<evidence type="ECO:0000313" key="2">
    <source>
        <dbReference type="EMBL" id="TVS90664.1"/>
    </source>
</evidence>
<feature type="region of interest" description="Disordered" evidence="1">
    <location>
        <begin position="86"/>
        <end position="112"/>
    </location>
</feature>
<organism evidence="2 3">
    <name type="scientific">Mycobacterium helveticum</name>
    <dbReference type="NCBI Taxonomy" id="2592811"/>
    <lineage>
        <taxon>Bacteria</taxon>
        <taxon>Bacillati</taxon>
        <taxon>Actinomycetota</taxon>
        <taxon>Actinomycetes</taxon>
        <taxon>Mycobacteriales</taxon>
        <taxon>Mycobacteriaceae</taxon>
        <taxon>Mycobacterium</taxon>
    </lineage>
</organism>
<proteinExistence type="predicted"/>
<comment type="caution">
    <text evidence="2">The sequence shown here is derived from an EMBL/GenBank/DDBJ whole genome shotgun (WGS) entry which is preliminary data.</text>
</comment>
<evidence type="ECO:0008006" key="4">
    <source>
        <dbReference type="Google" id="ProtNLM"/>
    </source>
</evidence>
<gene>
    <name evidence="2" type="ORF">FPZ47_08350</name>
</gene>
<accession>A0A557XX26</accession>
<reference evidence="2 3" key="1">
    <citation type="submission" date="2019-07" db="EMBL/GenBank/DDBJ databases">
        <title>New Mycobacterium species.</title>
        <authorList>
            <person name="Tortoli E."/>
            <person name="Ghielmetti G."/>
            <person name="Friedel U."/>
            <person name="Trovato A."/>
        </authorList>
    </citation>
    <scope>NUCLEOTIDE SEQUENCE [LARGE SCALE GENOMIC DNA]</scope>
    <source>
        <strain evidence="2 3">16-83</strain>
    </source>
</reference>
<evidence type="ECO:0000256" key="1">
    <source>
        <dbReference type="SAM" id="MobiDB-lite"/>
    </source>
</evidence>
<dbReference type="Gene3D" id="3.30.160.100">
    <property type="entry name" value="Ribosome hibernation promotion factor-like"/>
    <property type="match status" value="1"/>
</dbReference>
<dbReference type="EMBL" id="VMQU01000026">
    <property type="protein sequence ID" value="TVS90664.1"/>
    <property type="molecule type" value="Genomic_DNA"/>
</dbReference>
<dbReference type="SUPFAM" id="SSF69754">
    <property type="entry name" value="Ribosome binding protein Y (YfiA homologue)"/>
    <property type="match status" value="1"/>
</dbReference>
<evidence type="ECO:0000313" key="3">
    <source>
        <dbReference type="Proteomes" id="UP000320513"/>
    </source>
</evidence>
<name>A0A557XX26_9MYCO</name>
<dbReference type="OrthoDB" id="3634362at2"/>
<protein>
    <recommendedName>
        <fullName evidence="4">HPF/RaiA family ribosome-associated protein</fullName>
    </recommendedName>
</protein>